<reference evidence="4 5" key="1">
    <citation type="submission" date="2024-04" db="EMBL/GenBank/DDBJ databases">
        <title>Kosakonia calanthae sp. nov., a halophilic bacterium isolated from leaves of Calanthe tiplacata.</title>
        <authorList>
            <person name="Wu P."/>
        </authorList>
    </citation>
    <scope>NUCLEOTIDE SEQUENCE [LARGE SCALE GENOMIC DNA]</scope>
    <source>
        <strain evidence="4 5">BYX6</strain>
    </source>
</reference>
<dbReference type="SMART" id="SM00869">
    <property type="entry name" value="Autotransporter"/>
    <property type="match status" value="1"/>
</dbReference>
<dbReference type="InterPro" id="IPR005546">
    <property type="entry name" value="Autotransporte_beta"/>
</dbReference>
<evidence type="ECO:0000313" key="5">
    <source>
        <dbReference type="Proteomes" id="UP001466893"/>
    </source>
</evidence>
<accession>A0ABZ3B3V0</accession>
<dbReference type="Pfam" id="PF03797">
    <property type="entry name" value="Autotransporter"/>
    <property type="match status" value="1"/>
</dbReference>
<feature type="domain" description="Autotransporter" evidence="3">
    <location>
        <begin position="618"/>
        <end position="902"/>
    </location>
</feature>
<organism evidence="4 5">
    <name type="scientific">Kosakonia calanthes</name>
    <dbReference type="NCBI Taxonomy" id="3139408"/>
    <lineage>
        <taxon>Bacteria</taxon>
        <taxon>Pseudomonadati</taxon>
        <taxon>Pseudomonadota</taxon>
        <taxon>Gammaproteobacteria</taxon>
        <taxon>Enterobacterales</taxon>
        <taxon>Enterobacteriaceae</taxon>
        <taxon>Kosakonia</taxon>
    </lineage>
</organism>
<protein>
    <submittedName>
        <fullName evidence="4">Autotransporter domain-containing protein</fullName>
    </submittedName>
</protein>
<evidence type="ECO:0000256" key="2">
    <source>
        <dbReference type="SAM" id="SignalP"/>
    </source>
</evidence>
<name>A0ABZ3B3V0_9ENTR</name>
<keyword evidence="2" id="KW-0732">Signal</keyword>
<gene>
    <name evidence="4" type="ORF">AAEY27_20230</name>
</gene>
<dbReference type="InterPro" id="IPR006315">
    <property type="entry name" value="OM_autotransptr_brl_dom"/>
</dbReference>
<evidence type="ECO:0000256" key="1">
    <source>
        <dbReference type="SAM" id="MobiDB-lite"/>
    </source>
</evidence>
<dbReference type="RefSeq" id="WP_342322573.1">
    <property type="nucleotide sequence ID" value="NZ_CP151800.1"/>
</dbReference>
<dbReference type="SUPFAM" id="SSF103515">
    <property type="entry name" value="Autotransporter"/>
    <property type="match status" value="1"/>
</dbReference>
<evidence type="ECO:0000313" key="4">
    <source>
        <dbReference type="EMBL" id="WZV97943.1"/>
    </source>
</evidence>
<sequence length="902" mass="92833">MKKSRISQHGSLLVAITSAQGLLAPYAHAVPTSETISTAVVDGRVISSTFDTLQITNQGSLSYSNGPSLQVSSGGNLALLDNDGTIFGNSSYAITSSGTIGTIDNAGFISNASGYGGIFLDASSTTGTVINSGVIGSPADSLSNGFSFYNYGTLGTLANTATGLMTGRLPVYNAGTINELNNAGTISNASNDGNGIGVIYNSGTINSLNNTGTIAGSTSSSLNSNNVALRNYGTIGTLTNSGTIASGSYAVLSNNTRSVIGTIVNSGLIQAPQAVLLAGLYTDATQSITNSGTIAGNILNYNSSVLNIAGGTDAEGTLTGYADGIGTIQTNNTDVNFNGGALLLNDNIVANTDGTVINSATKLRVNNPLTITGNYHQNAGASLILGVSDAVTANGDTTNDAGYGRLTVSGSAIVDEGSRISLARTGNTYRFATGQRYVVIDAASAGTHYNASTLKYKASGYTGTVKGTEYNDGTRSALVLSLVDAQAVTPVTPTPVTTAPGTTTPVVTPTPVTTTPTAPVQTQHGWATIPSATAALSGLTSYSGISPQLLELYNASLAIDSKAEANRVGESLSSSQNINASAATGAAVSKAMSVVGTHMDSIRNPQTAAASGVSTGDDYSSNWVFWGQPFGGFARQGSTENVSGYNAKFGGLLLGADRAIGDNWRAGAAVNFSNTSVHGKDSLNGNRSTADNYGVIGYAGYTGNPWYLNLSAGLNRQNYESTRQADFTGFSGRAHGKFNGQSVTLQSEVGYPFTLPADVVLTPQASLTYGYQQVDGYKETGGNGMALNVGDSHSQSVLSDIGVRVERSVATRIGNLTPFAQVSWIHQYDDRQMSSTATYAADTIGETQFTTKGATPVKDMAGVAVGSTLYDANNLSLDARYDLQAGERYQAHTFSLRLRKMF</sequence>
<proteinExistence type="predicted"/>
<feature type="region of interest" description="Disordered" evidence="1">
    <location>
        <begin position="493"/>
        <end position="521"/>
    </location>
</feature>
<dbReference type="Gene3D" id="2.40.128.130">
    <property type="entry name" value="Autotransporter beta-domain"/>
    <property type="match status" value="1"/>
</dbReference>
<dbReference type="EMBL" id="CP151800">
    <property type="protein sequence ID" value="WZV97943.1"/>
    <property type="molecule type" value="Genomic_DNA"/>
</dbReference>
<dbReference type="InterPro" id="IPR036709">
    <property type="entry name" value="Autotransporte_beta_dom_sf"/>
</dbReference>
<feature type="chain" id="PRO_5046253012" evidence="2">
    <location>
        <begin position="30"/>
        <end position="902"/>
    </location>
</feature>
<dbReference type="Proteomes" id="UP001466893">
    <property type="component" value="Chromosome"/>
</dbReference>
<feature type="signal peptide" evidence="2">
    <location>
        <begin position="1"/>
        <end position="29"/>
    </location>
</feature>
<dbReference type="PROSITE" id="PS51208">
    <property type="entry name" value="AUTOTRANSPORTER"/>
    <property type="match status" value="1"/>
</dbReference>
<evidence type="ECO:0000259" key="3">
    <source>
        <dbReference type="PROSITE" id="PS51208"/>
    </source>
</evidence>
<dbReference type="NCBIfam" id="TIGR01414">
    <property type="entry name" value="autotrans_barl"/>
    <property type="match status" value="1"/>
</dbReference>
<keyword evidence="5" id="KW-1185">Reference proteome</keyword>